<keyword evidence="11" id="KW-0675">Receptor</keyword>
<dbReference type="Gene3D" id="3.80.10.10">
    <property type="entry name" value="Ribonuclease Inhibitor"/>
    <property type="match status" value="2"/>
</dbReference>
<evidence type="ECO:0000256" key="10">
    <source>
        <dbReference type="ARBA" id="ARBA00023136"/>
    </source>
</evidence>
<dbReference type="GO" id="GO:0005524">
    <property type="term" value="F:ATP binding"/>
    <property type="evidence" value="ECO:0007669"/>
    <property type="project" value="UniProtKB-KW"/>
</dbReference>
<keyword evidence="8" id="KW-0067">ATP-binding</keyword>
<evidence type="ECO:0000256" key="12">
    <source>
        <dbReference type="ARBA" id="ARBA00023180"/>
    </source>
</evidence>
<keyword evidence="9" id="KW-1133">Transmembrane helix</keyword>
<keyword evidence="15" id="KW-1185">Reference proteome</keyword>
<name>A0A8T2TRC7_CERRI</name>
<gene>
    <name evidence="14" type="ORF">KP509_11G003500</name>
</gene>
<sequence>MHTLLHSSAAIPVSSSTIKKMGLDPRKLSLPRWMVLAVVLLLVSGRGSCDVDPLDCGDDEDNDGIVSTPGVPVCSSTDRNALLRFKASISSDPNKVLHNWQASRHNCCDWTGVTCDGATGRVVRLKLPNQNLKGRLDAGLSGLSYLQVLILDNNDFTGSIPASFGGFGRLQRLCLSNIPSLSGPIPESFGSLKSLQLMDLRSNSLSGPLPSSFGMMSNLRNLHLYGNKISGPIPPSFGLLSQLYNCDLSNNRFSGRVPDAFAFGLTALLNLYLNDNKITGLPKDMRNLTRLQWIDLSNNPLMTGDSVEGIATAPLISQIEMSSCKIRGPFPAWVSRLPNPDFTLISDEVTPSLNLANNAISGRLPRALGKLTNLEYVNLQNNLLRGPIPASFAKLQSLRGFNVSYNQLSGKIPQVSPFTTFDKSAYKPGNPGLCGLPLTPCK</sequence>
<dbReference type="SUPFAM" id="SSF52058">
    <property type="entry name" value="L domain-like"/>
    <property type="match status" value="1"/>
</dbReference>
<feature type="domain" description="Leucine-rich repeat-containing N-terminal plant-type" evidence="13">
    <location>
        <begin position="76"/>
        <end position="116"/>
    </location>
</feature>
<evidence type="ECO:0000256" key="1">
    <source>
        <dbReference type="ARBA" id="ARBA00004479"/>
    </source>
</evidence>
<dbReference type="EMBL" id="CM035416">
    <property type="protein sequence ID" value="KAH7424343.1"/>
    <property type="molecule type" value="Genomic_DNA"/>
</dbReference>
<evidence type="ECO:0000256" key="6">
    <source>
        <dbReference type="ARBA" id="ARBA00022737"/>
    </source>
</evidence>
<dbReference type="FunFam" id="3.80.10.10:FF:000101">
    <property type="entry name" value="LRR receptor-like serine/threonine-protein kinase ERECTA"/>
    <property type="match status" value="1"/>
</dbReference>
<keyword evidence="4" id="KW-0812">Transmembrane</keyword>
<dbReference type="Pfam" id="PF08263">
    <property type="entry name" value="LRRNT_2"/>
    <property type="match status" value="1"/>
</dbReference>
<evidence type="ECO:0000256" key="11">
    <source>
        <dbReference type="ARBA" id="ARBA00023170"/>
    </source>
</evidence>
<organism evidence="14 15">
    <name type="scientific">Ceratopteris richardii</name>
    <name type="common">Triangle waterfern</name>
    <dbReference type="NCBI Taxonomy" id="49495"/>
    <lineage>
        <taxon>Eukaryota</taxon>
        <taxon>Viridiplantae</taxon>
        <taxon>Streptophyta</taxon>
        <taxon>Embryophyta</taxon>
        <taxon>Tracheophyta</taxon>
        <taxon>Polypodiopsida</taxon>
        <taxon>Polypodiidae</taxon>
        <taxon>Polypodiales</taxon>
        <taxon>Pteridineae</taxon>
        <taxon>Pteridaceae</taxon>
        <taxon>Parkerioideae</taxon>
        <taxon>Ceratopteris</taxon>
    </lineage>
</organism>
<dbReference type="SMART" id="SM00369">
    <property type="entry name" value="LRR_TYP"/>
    <property type="match status" value="5"/>
</dbReference>
<keyword evidence="10" id="KW-0472">Membrane</keyword>
<evidence type="ECO:0000313" key="14">
    <source>
        <dbReference type="EMBL" id="KAH7424343.1"/>
    </source>
</evidence>
<dbReference type="AlphaFoldDB" id="A0A8T2TRC7"/>
<dbReference type="FunFam" id="3.80.10.10:FF:000722">
    <property type="entry name" value="Leucine-rich repeat receptor-like protein kinase"/>
    <property type="match status" value="1"/>
</dbReference>
<keyword evidence="7" id="KW-0547">Nucleotide-binding</keyword>
<keyword evidence="5" id="KW-0732">Signal</keyword>
<keyword evidence="3" id="KW-0433">Leucine-rich repeat</keyword>
<dbReference type="InterPro" id="IPR003591">
    <property type="entry name" value="Leu-rich_rpt_typical-subtyp"/>
</dbReference>
<dbReference type="InterPro" id="IPR046959">
    <property type="entry name" value="PRK1-6/SRF4-like"/>
</dbReference>
<accession>A0A8T2TRC7</accession>
<evidence type="ECO:0000256" key="4">
    <source>
        <dbReference type="ARBA" id="ARBA00022692"/>
    </source>
</evidence>
<protein>
    <recommendedName>
        <fullName evidence="13">Leucine-rich repeat-containing N-terminal plant-type domain-containing protein</fullName>
    </recommendedName>
</protein>
<evidence type="ECO:0000256" key="5">
    <source>
        <dbReference type="ARBA" id="ARBA00022729"/>
    </source>
</evidence>
<keyword evidence="6" id="KW-0677">Repeat</keyword>
<evidence type="ECO:0000256" key="2">
    <source>
        <dbReference type="ARBA" id="ARBA00022553"/>
    </source>
</evidence>
<dbReference type="Pfam" id="PF00560">
    <property type="entry name" value="LRR_1"/>
    <property type="match status" value="3"/>
</dbReference>
<dbReference type="OrthoDB" id="676979at2759"/>
<evidence type="ECO:0000256" key="7">
    <source>
        <dbReference type="ARBA" id="ARBA00022741"/>
    </source>
</evidence>
<evidence type="ECO:0000256" key="8">
    <source>
        <dbReference type="ARBA" id="ARBA00022840"/>
    </source>
</evidence>
<evidence type="ECO:0000259" key="13">
    <source>
        <dbReference type="Pfam" id="PF08263"/>
    </source>
</evidence>
<keyword evidence="12" id="KW-0325">Glycoprotein</keyword>
<evidence type="ECO:0000313" key="15">
    <source>
        <dbReference type="Proteomes" id="UP000825935"/>
    </source>
</evidence>
<evidence type="ECO:0000256" key="3">
    <source>
        <dbReference type="ARBA" id="ARBA00022614"/>
    </source>
</evidence>
<dbReference type="Proteomes" id="UP000825935">
    <property type="component" value="Chromosome 11"/>
</dbReference>
<dbReference type="PANTHER" id="PTHR48007:SF4">
    <property type="entry name" value="LEUCINE-RICH REPEAT RECEPTOR-LIKE PROTEIN KINASE PXC1"/>
    <property type="match status" value="1"/>
</dbReference>
<dbReference type="PANTHER" id="PTHR48007">
    <property type="entry name" value="LEUCINE-RICH REPEAT RECEPTOR-LIKE PROTEIN KINASE PXC1"/>
    <property type="match status" value="1"/>
</dbReference>
<dbReference type="InterPro" id="IPR001611">
    <property type="entry name" value="Leu-rich_rpt"/>
</dbReference>
<dbReference type="InterPro" id="IPR013210">
    <property type="entry name" value="LRR_N_plant-typ"/>
</dbReference>
<dbReference type="OMA" id="YLHINDF"/>
<comment type="caution">
    <text evidence="14">The sequence shown here is derived from an EMBL/GenBank/DDBJ whole genome shotgun (WGS) entry which is preliminary data.</text>
</comment>
<reference evidence="14" key="1">
    <citation type="submission" date="2021-08" db="EMBL/GenBank/DDBJ databases">
        <title>WGS assembly of Ceratopteris richardii.</title>
        <authorList>
            <person name="Marchant D.B."/>
            <person name="Chen G."/>
            <person name="Jenkins J."/>
            <person name="Shu S."/>
            <person name="Leebens-Mack J."/>
            <person name="Grimwood J."/>
            <person name="Schmutz J."/>
            <person name="Soltis P."/>
            <person name="Soltis D."/>
            <person name="Chen Z.-H."/>
        </authorList>
    </citation>
    <scope>NUCLEOTIDE SEQUENCE</scope>
    <source>
        <strain evidence="14">Whitten #5841</strain>
        <tissue evidence="14">Leaf</tissue>
    </source>
</reference>
<comment type="subcellular location">
    <subcellularLocation>
        <location evidence="1">Membrane</location>
        <topology evidence="1">Single-pass type I membrane protein</topology>
    </subcellularLocation>
</comment>
<dbReference type="Pfam" id="PF13855">
    <property type="entry name" value="LRR_8"/>
    <property type="match status" value="2"/>
</dbReference>
<proteinExistence type="predicted"/>
<dbReference type="GO" id="GO:0016020">
    <property type="term" value="C:membrane"/>
    <property type="evidence" value="ECO:0007669"/>
    <property type="project" value="UniProtKB-SubCell"/>
</dbReference>
<dbReference type="InterPro" id="IPR032675">
    <property type="entry name" value="LRR_dom_sf"/>
</dbReference>
<evidence type="ECO:0000256" key="9">
    <source>
        <dbReference type="ARBA" id="ARBA00022989"/>
    </source>
</evidence>
<keyword evidence="2" id="KW-0597">Phosphoprotein</keyword>